<keyword evidence="8" id="KW-0325">Glycoprotein</keyword>
<proteinExistence type="inferred from homology"/>
<comment type="similarity">
    <text evidence="2">Belongs to the OLFML3 family.</text>
</comment>
<dbReference type="PANTHER" id="PTHR23192:SF8">
    <property type="entry name" value="OLFACTOMEDIN-LIKE PROTEIN 3"/>
    <property type="match status" value="1"/>
</dbReference>
<dbReference type="GeneTree" id="ENSGT00940000158083"/>
<evidence type="ECO:0000256" key="4">
    <source>
        <dbReference type="ARBA" id="ARBA00022525"/>
    </source>
</evidence>
<evidence type="ECO:0000256" key="9">
    <source>
        <dbReference type="PROSITE-ProRule" id="PRU00446"/>
    </source>
</evidence>
<comment type="subcellular location">
    <subcellularLocation>
        <location evidence="1">Secreted</location>
    </subcellularLocation>
</comment>
<evidence type="ECO:0000256" key="5">
    <source>
        <dbReference type="ARBA" id="ARBA00022729"/>
    </source>
</evidence>
<protein>
    <submittedName>
        <fullName evidence="11">Olfactomedin-like 3a</fullName>
    </submittedName>
</protein>
<evidence type="ECO:0000256" key="1">
    <source>
        <dbReference type="ARBA" id="ARBA00004613"/>
    </source>
</evidence>
<name>A0A8C8G2P0_ONCTS</name>
<evidence type="ECO:0000256" key="7">
    <source>
        <dbReference type="ARBA" id="ARBA00023157"/>
    </source>
</evidence>
<sequence>WVDRVEREMDYCLRTSQSAVPTCFKMPTIVPVPKKAKVTELNDYRPIALTSVIMKCFERLVTEHKHFTTPAITSAKYVYVTHKMLFDWVTDSAVFPVEAADHRPVYSLNPETVLDMAANEEGLWVLYATTQSESLDIEQMWDTQCHRENVEAALVVCGTVYGWAAVVYNTREQSRSQMQCVLDVNDMVNNDEGKQIYAWDDGNQIL</sequence>
<keyword evidence="5" id="KW-0732">Signal</keyword>
<dbReference type="PROSITE" id="PS51132">
    <property type="entry name" value="OLF"/>
    <property type="match status" value="1"/>
</dbReference>
<evidence type="ECO:0000259" key="10">
    <source>
        <dbReference type="PROSITE" id="PS51132"/>
    </source>
</evidence>
<dbReference type="Pfam" id="PF02191">
    <property type="entry name" value="OLF"/>
    <property type="match status" value="1"/>
</dbReference>
<organism evidence="11 12">
    <name type="scientific">Oncorhynchus tshawytscha</name>
    <name type="common">Chinook salmon</name>
    <name type="synonym">Salmo tshawytscha</name>
    <dbReference type="NCBI Taxonomy" id="74940"/>
    <lineage>
        <taxon>Eukaryota</taxon>
        <taxon>Metazoa</taxon>
        <taxon>Chordata</taxon>
        <taxon>Craniata</taxon>
        <taxon>Vertebrata</taxon>
        <taxon>Euteleostomi</taxon>
        <taxon>Actinopterygii</taxon>
        <taxon>Neopterygii</taxon>
        <taxon>Teleostei</taxon>
        <taxon>Protacanthopterygii</taxon>
        <taxon>Salmoniformes</taxon>
        <taxon>Salmonidae</taxon>
        <taxon>Salmoninae</taxon>
        <taxon>Oncorhynchus</taxon>
    </lineage>
</organism>
<comment type="caution">
    <text evidence="9">Lacks conserved residue(s) required for the propagation of feature annotation.</text>
</comment>
<reference evidence="11" key="2">
    <citation type="submission" date="2025-09" db="UniProtKB">
        <authorList>
            <consortium name="Ensembl"/>
        </authorList>
    </citation>
    <scope>IDENTIFICATION</scope>
</reference>
<dbReference type="AlphaFoldDB" id="A0A8C8G2P0"/>
<dbReference type="PANTHER" id="PTHR23192">
    <property type="entry name" value="OLFACTOMEDIN-RELATED"/>
    <property type="match status" value="1"/>
</dbReference>
<dbReference type="Ensembl" id="ENSOTST00005046821.2">
    <property type="protein sequence ID" value="ENSOTSP00005043035.1"/>
    <property type="gene ID" value="ENSOTSG00005020714.2"/>
</dbReference>
<dbReference type="InterPro" id="IPR050605">
    <property type="entry name" value="Olfactomedin-like_domain"/>
</dbReference>
<evidence type="ECO:0000256" key="6">
    <source>
        <dbReference type="ARBA" id="ARBA00023054"/>
    </source>
</evidence>
<evidence type="ECO:0000256" key="8">
    <source>
        <dbReference type="ARBA" id="ARBA00023180"/>
    </source>
</evidence>
<evidence type="ECO:0000313" key="11">
    <source>
        <dbReference type="Ensembl" id="ENSOTSP00005043035.1"/>
    </source>
</evidence>
<evidence type="ECO:0000256" key="2">
    <source>
        <dbReference type="ARBA" id="ARBA00009593"/>
    </source>
</evidence>
<evidence type="ECO:0000256" key="3">
    <source>
        <dbReference type="ARBA" id="ARBA00022473"/>
    </source>
</evidence>
<dbReference type="InterPro" id="IPR003112">
    <property type="entry name" value="Olfac-like_dom"/>
</dbReference>
<dbReference type="GO" id="GO:0007165">
    <property type="term" value="P:signal transduction"/>
    <property type="evidence" value="ECO:0007669"/>
    <property type="project" value="TreeGrafter"/>
</dbReference>
<evidence type="ECO:0000313" key="12">
    <source>
        <dbReference type="Proteomes" id="UP000694402"/>
    </source>
</evidence>
<dbReference type="Proteomes" id="UP000694402">
    <property type="component" value="Unassembled WGS sequence"/>
</dbReference>
<keyword evidence="12" id="KW-1185">Reference proteome</keyword>
<keyword evidence="6" id="KW-0175">Coiled coil</keyword>
<keyword evidence="4" id="KW-0964">Secreted</keyword>
<keyword evidence="3" id="KW-0217">Developmental protein</keyword>
<dbReference type="GO" id="GO:0005615">
    <property type="term" value="C:extracellular space"/>
    <property type="evidence" value="ECO:0007669"/>
    <property type="project" value="TreeGrafter"/>
</dbReference>
<reference evidence="11" key="1">
    <citation type="submission" date="2025-08" db="UniProtKB">
        <authorList>
            <consortium name="Ensembl"/>
        </authorList>
    </citation>
    <scope>IDENTIFICATION</scope>
</reference>
<accession>A0A8C8G2P0</accession>
<feature type="domain" description="Olfactomedin-like" evidence="10">
    <location>
        <begin position="1"/>
        <end position="206"/>
    </location>
</feature>
<keyword evidence="7" id="KW-1015">Disulfide bond</keyword>